<keyword evidence="10" id="KW-1185">Reference proteome</keyword>
<evidence type="ECO:0000256" key="4">
    <source>
        <dbReference type="ARBA" id="ARBA00022729"/>
    </source>
</evidence>
<dbReference type="Proteomes" id="UP000019402">
    <property type="component" value="Unassembled WGS sequence"/>
</dbReference>
<evidence type="ECO:0000256" key="3">
    <source>
        <dbReference type="ARBA" id="ARBA00012662"/>
    </source>
</evidence>
<dbReference type="STRING" id="869213.GCA_000517085_01489"/>
<evidence type="ECO:0000313" key="9">
    <source>
        <dbReference type="EMBL" id="GAF01995.1"/>
    </source>
</evidence>
<evidence type="ECO:0000256" key="5">
    <source>
        <dbReference type="ARBA" id="ARBA00022801"/>
    </source>
</evidence>
<dbReference type="PRINTS" id="PR00741">
    <property type="entry name" value="GLHYDRLASE29"/>
</dbReference>
<evidence type="ECO:0000256" key="7">
    <source>
        <dbReference type="PIRSR" id="PIRSR001092-1"/>
    </source>
</evidence>
<dbReference type="GO" id="GO:0016139">
    <property type="term" value="P:glycoside catabolic process"/>
    <property type="evidence" value="ECO:0007669"/>
    <property type="project" value="TreeGrafter"/>
</dbReference>
<evidence type="ECO:0000259" key="8">
    <source>
        <dbReference type="Pfam" id="PF01120"/>
    </source>
</evidence>
<dbReference type="EMBL" id="BAMD01000004">
    <property type="protein sequence ID" value="GAF01995.1"/>
    <property type="molecule type" value="Genomic_DNA"/>
</dbReference>
<gene>
    <name evidence="9" type="ORF">JCM21142_1620</name>
</gene>
<comment type="caution">
    <text evidence="9">The sequence shown here is derived from an EMBL/GenBank/DDBJ whole genome shotgun (WGS) entry which is preliminary data.</text>
</comment>
<evidence type="ECO:0000256" key="2">
    <source>
        <dbReference type="ARBA" id="ARBA00007951"/>
    </source>
</evidence>
<dbReference type="GO" id="GO:0006004">
    <property type="term" value="P:fucose metabolic process"/>
    <property type="evidence" value="ECO:0007669"/>
    <property type="project" value="InterPro"/>
</dbReference>
<dbReference type="GO" id="GO:0004560">
    <property type="term" value="F:alpha-L-fucosidase activity"/>
    <property type="evidence" value="ECO:0007669"/>
    <property type="project" value="InterPro"/>
</dbReference>
<dbReference type="eggNOG" id="COG3669">
    <property type="taxonomic scope" value="Bacteria"/>
</dbReference>
<proteinExistence type="inferred from homology"/>
<evidence type="ECO:0000256" key="1">
    <source>
        <dbReference type="ARBA" id="ARBA00004071"/>
    </source>
</evidence>
<dbReference type="GO" id="GO:0005764">
    <property type="term" value="C:lysosome"/>
    <property type="evidence" value="ECO:0007669"/>
    <property type="project" value="TreeGrafter"/>
</dbReference>
<dbReference type="InterPro" id="IPR057739">
    <property type="entry name" value="Glyco_hydro_29_N"/>
</dbReference>
<dbReference type="RefSeq" id="WP_027471299.1">
    <property type="nucleotide sequence ID" value="NZ_BAMD01000004.1"/>
</dbReference>
<dbReference type="PIRSF" id="PIRSF001092">
    <property type="entry name" value="Alpha-L-fucosidase"/>
    <property type="match status" value="1"/>
</dbReference>
<organism evidence="9 10">
    <name type="scientific">Saccharicrinis fermentans DSM 9555 = JCM 21142</name>
    <dbReference type="NCBI Taxonomy" id="869213"/>
    <lineage>
        <taxon>Bacteria</taxon>
        <taxon>Pseudomonadati</taxon>
        <taxon>Bacteroidota</taxon>
        <taxon>Bacteroidia</taxon>
        <taxon>Marinilabiliales</taxon>
        <taxon>Marinilabiliaceae</taxon>
        <taxon>Saccharicrinis</taxon>
    </lineage>
</organism>
<dbReference type="eggNOG" id="COG2755">
    <property type="taxonomic scope" value="Bacteria"/>
</dbReference>
<dbReference type="EC" id="3.2.1.51" evidence="3"/>
<keyword evidence="5" id="KW-0378">Hydrolase</keyword>
<dbReference type="InterPro" id="IPR013780">
    <property type="entry name" value="Glyco_hydro_b"/>
</dbReference>
<dbReference type="PANTHER" id="PTHR10030">
    <property type="entry name" value="ALPHA-L-FUCOSIDASE"/>
    <property type="match status" value="1"/>
</dbReference>
<reference evidence="9 10" key="1">
    <citation type="journal article" date="2014" name="Genome Announc.">
        <title>Draft Genome Sequence of Cytophaga fermentans JCM 21142T, a Facultative Anaerobe Isolated from Marine Mud.</title>
        <authorList>
            <person name="Starns D."/>
            <person name="Oshima K."/>
            <person name="Suda W."/>
            <person name="Iino T."/>
            <person name="Yuki M."/>
            <person name="Inoue J."/>
            <person name="Kitamura K."/>
            <person name="Iida T."/>
            <person name="Darby A."/>
            <person name="Hattori M."/>
            <person name="Ohkuma M."/>
        </authorList>
    </citation>
    <scope>NUCLEOTIDE SEQUENCE [LARGE SCALE GENOMIC DNA]</scope>
    <source>
        <strain evidence="9 10">JCM 21142</strain>
    </source>
</reference>
<sequence length="456" mass="51806">MRKILQMVVFSVFILNIGCAPKQKKKEKAPEKAKQVVLSDDERMEWWRDARFGMFIHWGPYAVPGGERNGEICKGGAEWIMDKLDYTIEDYEKEVTAKFNPVEFDADKWVKMAKDAGMKYIVLTSKHHDGFCMWDSELTDYDVMDASPYKKDIVKALSEACRKADIHFCLYHSIVDWHQPQAQAPLYPNYNAGQKDQTVVNPEFPKYYENYLKPMVGELLTKYDNVDVIWFDGDWIADYTTEMGKDFYSYIRGIKPNVIVNNRVDKGRNGMEGMDKEGNFAGDFGTPEQEIPATGIDSDWEACMTMNGSWGYKPSDTNWKSSETLIQHLVDIVSKGGNFLLNIGPDAQGLFPPESVERLAEMGKWTKANGESIYGAKASPYDRPDWGRYTSKEGVVYAHVFDWPKDGVLHLNPNMKIKSAGLLADLSTTLDVVDHSIKLPAEAPDQYVSVVKIVLQ</sequence>
<dbReference type="PANTHER" id="PTHR10030:SF37">
    <property type="entry name" value="ALPHA-L-FUCOSIDASE-RELATED"/>
    <property type="match status" value="1"/>
</dbReference>
<comment type="function">
    <text evidence="1">Alpha-L-fucosidase is responsible for hydrolyzing the alpha-1,6-linked fucose joined to the reducing-end N-acetylglucosamine of the carbohydrate moieties of glycoproteins.</text>
</comment>
<keyword evidence="4" id="KW-0732">Signal</keyword>
<feature type="site" description="May be important for catalysis" evidence="7">
    <location>
        <position position="303"/>
    </location>
</feature>
<comment type="similarity">
    <text evidence="2">Belongs to the glycosyl hydrolase 29 family.</text>
</comment>
<dbReference type="Gene3D" id="2.60.40.1180">
    <property type="entry name" value="Golgi alpha-mannosidase II"/>
    <property type="match status" value="1"/>
</dbReference>
<keyword evidence="6" id="KW-0326">Glycosidase</keyword>
<dbReference type="InterPro" id="IPR016286">
    <property type="entry name" value="FUC_metazoa-typ"/>
</dbReference>
<dbReference type="Pfam" id="PF01120">
    <property type="entry name" value="Alpha_L_fucos"/>
    <property type="match status" value="1"/>
</dbReference>
<protein>
    <recommendedName>
        <fullName evidence="3">alpha-L-fucosidase</fullName>
        <ecNumber evidence="3">3.2.1.51</ecNumber>
    </recommendedName>
</protein>
<evidence type="ECO:0000313" key="10">
    <source>
        <dbReference type="Proteomes" id="UP000019402"/>
    </source>
</evidence>
<dbReference type="SUPFAM" id="SSF51445">
    <property type="entry name" value="(Trans)glycosidases"/>
    <property type="match status" value="1"/>
</dbReference>
<accession>W7XV86</accession>
<dbReference type="Gene3D" id="3.20.20.80">
    <property type="entry name" value="Glycosidases"/>
    <property type="match status" value="1"/>
</dbReference>
<dbReference type="SMART" id="SM00812">
    <property type="entry name" value="Alpha_L_fucos"/>
    <property type="match status" value="1"/>
</dbReference>
<dbReference type="AlphaFoldDB" id="W7XV86"/>
<name>W7XV86_9BACT</name>
<evidence type="ECO:0000256" key="6">
    <source>
        <dbReference type="ARBA" id="ARBA00023295"/>
    </source>
</evidence>
<feature type="domain" description="Glycoside hydrolase family 29 N-terminal" evidence="8">
    <location>
        <begin position="27"/>
        <end position="371"/>
    </location>
</feature>
<dbReference type="InterPro" id="IPR017853">
    <property type="entry name" value="GH"/>
</dbReference>
<dbReference type="InterPro" id="IPR000933">
    <property type="entry name" value="Glyco_hydro_29"/>
</dbReference>